<evidence type="ECO:0000313" key="8">
    <source>
        <dbReference type="Proteomes" id="UP000011087"/>
    </source>
</evidence>
<accession>L1JQ16</accession>
<dbReference type="InterPro" id="IPR029016">
    <property type="entry name" value="GAF-like_dom_sf"/>
</dbReference>
<dbReference type="Pfam" id="PF02042">
    <property type="entry name" value="RWP-RK"/>
    <property type="match status" value="1"/>
</dbReference>
<dbReference type="EMBL" id="JH992979">
    <property type="protein sequence ID" value="EKX50173.1"/>
    <property type="molecule type" value="Genomic_DNA"/>
</dbReference>
<proteinExistence type="predicted"/>
<dbReference type="Proteomes" id="UP000011087">
    <property type="component" value="Unassembled WGS sequence"/>
</dbReference>
<dbReference type="AlphaFoldDB" id="L1JQ16"/>
<evidence type="ECO:0000313" key="7">
    <source>
        <dbReference type="EnsemblProtists" id="EKX50173"/>
    </source>
</evidence>
<organism evidence="6">
    <name type="scientific">Guillardia theta (strain CCMP2712)</name>
    <name type="common">Cryptophyte</name>
    <dbReference type="NCBI Taxonomy" id="905079"/>
    <lineage>
        <taxon>Eukaryota</taxon>
        <taxon>Cryptophyceae</taxon>
        <taxon>Pyrenomonadales</taxon>
        <taxon>Geminigeraceae</taxon>
        <taxon>Guillardia</taxon>
    </lineage>
</organism>
<gene>
    <name evidence="6" type="ORF">GUITHDRAFT_135355</name>
</gene>
<dbReference type="InterPro" id="IPR045012">
    <property type="entry name" value="NLP"/>
</dbReference>
<keyword evidence="8" id="KW-1185">Reference proteome</keyword>
<reference evidence="6 8" key="1">
    <citation type="journal article" date="2012" name="Nature">
        <title>Algal genomes reveal evolutionary mosaicism and the fate of nucleomorphs.</title>
        <authorList>
            <consortium name="DOE Joint Genome Institute"/>
            <person name="Curtis B.A."/>
            <person name="Tanifuji G."/>
            <person name="Burki F."/>
            <person name="Gruber A."/>
            <person name="Irimia M."/>
            <person name="Maruyama S."/>
            <person name="Arias M.C."/>
            <person name="Ball S.G."/>
            <person name="Gile G.H."/>
            <person name="Hirakawa Y."/>
            <person name="Hopkins J.F."/>
            <person name="Kuo A."/>
            <person name="Rensing S.A."/>
            <person name="Schmutz J."/>
            <person name="Symeonidi A."/>
            <person name="Elias M."/>
            <person name="Eveleigh R.J."/>
            <person name="Herman E.K."/>
            <person name="Klute M.J."/>
            <person name="Nakayama T."/>
            <person name="Obornik M."/>
            <person name="Reyes-Prieto A."/>
            <person name="Armbrust E.V."/>
            <person name="Aves S.J."/>
            <person name="Beiko R.G."/>
            <person name="Coutinho P."/>
            <person name="Dacks J.B."/>
            <person name="Durnford D.G."/>
            <person name="Fast N.M."/>
            <person name="Green B.R."/>
            <person name="Grisdale C.J."/>
            <person name="Hempel F."/>
            <person name="Henrissat B."/>
            <person name="Hoppner M.P."/>
            <person name="Ishida K."/>
            <person name="Kim E."/>
            <person name="Koreny L."/>
            <person name="Kroth P.G."/>
            <person name="Liu Y."/>
            <person name="Malik S.B."/>
            <person name="Maier U.G."/>
            <person name="McRose D."/>
            <person name="Mock T."/>
            <person name="Neilson J.A."/>
            <person name="Onodera N.T."/>
            <person name="Poole A.M."/>
            <person name="Pritham E.J."/>
            <person name="Richards T.A."/>
            <person name="Rocap G."/>
            <person name="Roy S.W."/>
            <person name="Sarai C."/>
            <person name="Schaack S."/>
            <person name="Shirato S."/>
            <person name="Slamovits C.H."/>
            <person name="Spencer D.F."/>
            <person name="Suzuki S."/>
            <person name="Worden A.Z."/>
            <person name="Zauner S."/>
            <person name="Barry K."/>
            <person name="Bell C."/>
            <person name="Bharti A.K."/>
            <person name="Crow J.A."/>
            <person name="Grimwood J."/>
            <person name="Kramer R."/>
            <person name="Lindquist E."/>
            <person name="Lucas S."/>
            <person name="Salamov A."/>
            <person name="McFadden G.I."/>
            <person name="Lane C.E."/>
            <person name="Keeling P.J."/>
            <person name="Gray M.W."/>
            <person name="Grigoriev I.V."/>
            <person name="Archibald J.M."/>
        </authorList>
    </citation>
    <scope>NUCLEOTIDE SEQUENCE</scope>
    <source>
        <strain evidence="6 8">CCMP2712</strain>
    </source>
</reference>
<dbReference type="PANTHER" id="PTHR32002:SF41">
    <property type="entry name" value="PROTEIN NLP8"/>
    <property type="match status" value="1"/>
</dbReference>
<feature type="domain" description="RWP-RK" evidence="5">
    <location>
        <begin position="243"/>
        <end position="276"/>
    </location>
</feature>
<reference evidence="7" key="3">
    <citation type="submission" date="2015-06" db="UniProtKB">
        <authorList>
            <consortium name="EnsemblProtists"/>
        </authorList>
    </citation>
    <scope>IDENTIFICATION</scope>
</reference>
<evidence type="ECO:0000259" key="5">
    <source>
        <dbReference type="Pfam" id="PF02042"/>
    </source>
</evidence>
<dbReference type="SUPFAM" id="SSF55781">
    <property type="entry name" value="GAF domain-like"/>
    <property type="match status" value="1"/>
</dbReference>
<keyword evidence="3" id="KW-0804">Transcription</keyword>
<dbReference type="PANTHER" id="PTHR32002">
    <property type="entry name" value="PROTEIN NLP8"/>
    <property type="match status" value="1"/>
</dbReference>
<protein>
    <recommendedName>
        <fullName evidence="5">RWP-RK domain-containing protein</fullName>
    </recommendedName>
</protein>
<evidence type="ECO:0000313" key="6">
    <source>
        <dbReference type="EMBL" id="EKX50173.1"/>
    </source>
</evidence>
<dbReference type="GO" id="GO:0003700">
    <property type="term" value="F:DNA-binding transcription factor activity"/>
    <property type="evidence" value="ECO:0007669"/>
    <property type="project" value="InterPro"/>
</dbReference>
<evidence type="ECO:0000256" key="4">
    <source>
        <dbReference type="ARBA" id="ARBA00023242"/>
    </source>
</evidence>
<name>L1JQ16_GUITC</name>
<evidence type="ECO:0000256" key="2">
    <source>
        <dbReference type="ARBA" id="ARBA00023125"/>
    </source>
</evidence>
<dbReference type="RefSeq" id="XP_005837153.1">
    <property type="nucleotide sequence ID" value="XM_005837096.1"/>
</dbReference>
<keyword evidence="2" id="KW-0238">DNA-binding</keyword>
<dbReference type="OrthoDB" id="10522207at2759"/>
<sequence length="280" mass="31736">MAVSEKQRKPKLPCMNPQRNIGYIMKEVSQTCGFCLAEALVPREDGKCLIQSGASWHGYSLDLNFPPNVGVPGRCWRTRQLQMHSDVTKLPPTVFLRAELAEKAGLRGCVAIPIYESTTNQVFVVLFLASFALEDQNLIARSWTITRKMELEMELLKNCETSGMSIPLPLTKELHMHRRCIHVWFFESGQTFGPSYLDLFLPSIDKSSIQVFIETVTPLTYLEVTVPQQHQSEFKNLTRPLWYEELAKHFHKSISEAADSLSMCPSAIKSVCRSHGSNSR</sequence>
<evidence type="ECO:0000256" key="1">
    <source>
        <dbReference type="ARBA" id="ARBA00023015"/>
    </source>
</evidence>
<reference evidence="8" key="2">
    <citation type="submission" date="2012-11" db="EMBL/GenBank/DDBJ databases">
        <authorList>
            <person name="Kuo A."/>
            <person name="Curtis B.A."/>
            <person name="Tanifuji G."/>
            <person name="Burki F."/>
            <person name="Gruber A."/>
            <person name="Irimia M."/>
            <person name="Maruyama S."/>
            <person name="Arias M.C."/>
            <person name="Ball S.G."/>
            <person name="Gile G.H."/>
            <person name="Hirakawa Y."/>
            <person name="Hopkins J.F."/>
            <person name="Rensing S.A."/>
            <person name="Schmutz J."/>
            <person name="Symeonidi A."/>
            <person name="Elias M."/>
            <person name="Eveleigh R.J."/>
            <person name="Herman E.K."/>
            <person name="Klute M.J."/>
            <person name="Nakayama T."/>
            <person name="Obornik M."/>
            <person name="Reyes-Prieto A."/>
            <person name="Armbrust E.V."/>
            <person name="Aves S.J."/>
            <person name="Beiko R.G."/>
            <person name="Coutinho P."/>
            <person name="Dacks J.B."/>
            <person name="Durnford D.G."/>
            <person name="Fast N.M."/>
            <person name="Green B.R."/>
            <person name="Grisdale C."/>
            <person name="Hempe F."/>
            <person name="Henrissat B."/>
            <person name="Hoppner M.P."/>
            <person name="Ishida K.-I."/>
            <person name="Kim E."/>
            <person name="Koreny L."/>
            <person name="Kroth P.G."/>
            <person name="Liu Y."/>
            <person name="Malik S.-B."/>
            <person name="Maier U.G."/>
            <person name="McRose D."/>
            <person name="Mock T."/>
            <person name="Neilson J.A."/>
            <person name="Onodera N.T."/>
            <person name="Poole A.M."/>
            <person name="Pritham E.J."/>
            <person name="Richards T.A."/>
            <person name="Rocap G."/>
            <person name="Roy S.W."/>
            <person name="Sarai C."/>
            <person name="Schaack S."/>
            <person name="Shirato S."/>
            <person name="Slamovits C.H."/>
            <person name="Spencer D.F."/>
            <person name="Suzuki S."/>
            <person name="Worden A.Z."/>
            <person name="Zauner S."/>
            <person name="Barry K."/>
            <person name="Bell C."/>
            <person name="Bharti A.K."/>
            <person name="Crow J.A."/>
            <person name="Grimwood J."/>
            <person name="Kramer R."/>
            <person name="Lindquist E."/>
            <person name="Lucas S."/>
            <person name="Salamov A."/>
            <person name="McFadden G.I."/>
            <person name="Lane C.E."/>
            <person name="Keeling P.J."/>
            <person name="Gray M.W."/>
            <person name="Grigoriev I.V."/>
            <person name="Archibald J.M."/>
        </authorList>
    </citation>
    <scope>NUCLEOTIDE SEQUENCE</scope>
    <source>
        <strain evidence="8">CCMP2712</strain>
    </source>
</reference>
<keyword evidence="4" id="KW-0539">Nucleus</keyword>
<dbReference type="InterPro" id="IPR003035">
    <property type="entry name" value="RWP-RK_dom"/>
</dbReference>
<dbReference type="GeneID" id="17307062"/>
<keyword evidence="1" id="KW-0805">Transcription regulation</keyword>
<evidence type="ECO:0000256" key="3">
    <source>
        <dbReference type="ARBA" id="ARBA00023163"/>
    </source>
</evidence>
<dbReference type="GO" id="GO:0003677">
    <property type="term" value="F:DNA binding"/>
    <property type="evidence" value="ECO:0007669"/>
    <property type="project" value="UniProtKB-KW"/>
</dbReference>
<dbReference type="EnsemblProtists" id="EKX50173">
    <property type="protein sequence ID" value="EKX50173"/>
    <property type="gene ID" value="GUITHDRAFT_135355"/>
</dbReference>
<dbReference type="KEGG" id="gtt:GUITHDRAFT_135355"/>
<dbReference type="PaxDb" id="55529-EKX50173"/>
<dbReference type="HOGENOM" id="CLU_995508_0_0_1"/>
<dbReference type="Gene3D" id="3.30.450.40">
    <property type="match status" value="1"/>
</dbReference>